<gene>
    <name evidence="1" type="ORF">HPHI1048_LOCUS24647</name>
</gene>
<protein>
    <submittedName>
        <fullName evidence="1">Uncharacterized protein</fullName>
    </submittedName>
</protein>
<accession>A0A7S0NFG4</accession>
<reference evidence="1" key="1">
    <citation type="submission" date="2021-01" db="EMBL/GenBank/DDBJ databases">
        <authorList>
            <person name="Corre E."/>
            <person name="Pelletier E."/>
            <person name="Niang G."/>
            <person name="Scheremetjew M."/>
            <person name="Finn R."/>
            <person name="Kale V."/>
            <person name="Holt S."/>
            <person name="Cochrane G."/>
            <person name="Meng A."/>
            <person name="Brown T."/>
            <person name="Cohen L."/>
        </authorList>
    </citation>
    <scope>NUCLEOTIDE SEQUENCE</scope>
    <source>
        <strain evidence="1">CCMP325</strain>
    </source>
</reference>
<name>A0A7S0NFG4_9CRYP</name>
<evidence type="ECO:0000313" key="1">
    <source>
        <dbReference type="EMBL" id="CAD8510253.1"/>
    </source>
</evidence>
<sequence length="215" mass="24187">MENDCSGAASSLSRPMTVMDVNDMLISSDDLASLADTMCSPTPPASHSQLNSVSEVVQLDQSPLGHGGNRSWKNGSEEDAWLAEQEAVMRILQDIEIRRRLNEHRGIHDGSRQIHEFMLSKALCSDNSDYSDLRDQTTFGNILNQEGTIESKPERSTLMMRIYKWARYLGLRWKQRPSHERNFAAMSIQADMVLAHQSSVTVLDHNLESLIVTQV</sequence>
<proteinExistence type="predicted"/>
<dbReference type="EMBL" id="HBEO01036359">
    <property type="protein sequence ID" value="CAD8510253.1"/>
    <property type="molecule type" value="Transcribed_RNA"/>
</dbReference>
<dbReference type="AlphaFoldDB" id="A0A7S0NFG4"/>
<organism evidence="1">
    <name type="scientific">Hanusia phi</name>
    <dbReference type="NCBI Taxonomy" id="3032"/>
    <lineage>
        <taxon>Eukaryota</taxon>
        <taxon>Cryptophyceae</taxon>
        <taxon>Pyrenomonadales</taxon>
        <taxon>Geminigeraceae</taxon>
        <taxon>Hanusia</taxon>
    </lineage>
</organism>